<comment type="caution">
    <text evidence="2">The sequence shown here is derived from an EMBL/GenBank/DDBJ whole genome shotgun (WGS) entry which is preliminary data.</text>
</comment>
<dbReference type="InterPro" id="IPR010982">
    <property type="entry name" value="Lambda_DNA-bd_dom_sf"/>
</dbReference>
<dbReference type="InterPro" id="IPR001387">
    <property type="entry name" value="Cro/C1-type_HTH"/>
</dbReference>
<dbReference type="AlphaFoldDB" id="A0A0R1ENE9"/>
<dbReference type="InterPro" id="IPR003491">
    <property type="entry name" value="REP-like_C"/>
</dbReference>
<proteinExistence type="predicted"/>
<feature type="domain" description="HTH cro/C1-type" evidence="1">
    <location>
        <begin position="28"/>
        <end position="84"/>
    </location>
</feature>
<dbReference type="CDD" id="cd00093">
    <property type="entry name" value="HTH_XRE"/>
    <property type="match status" value="1"/>
</dbReference>
<name>A0A0R1ENE9_LACZE</name>
<evidence type="ECO:0000313" key="2">
    <source>
        <dbReference type="EMBL" id="KRK10478.1"/>
    </source>
</evidence>
<evidence type="ECO:0000313" key="3">
    <source>
        <dbReference type="Proteomes" id="UP000051984"/>
    </source>
</evidence>
<dbReference type="EMBL" id="AZCT01000022">
    <property type="protein sequence ID" value="KRK10478.1"/>
    <property type="molecule type" value="Genomic_DNA"/>
</dbReference>
<dbReference type="GO" id="GO:0003677">
    <property type="term" value="F:DNA binding"/>
    <property type="evidence" value="ECO:0007669"/>
    <property type="project" value="InterPro"/>
</dbReference>
<gene>
    <name evidence="2" type="ORF">FD51_GL001815</name>
</gene>
<dbReference type="Pfam" id="PF02486">
    <property type="entry name" value="Rep_trans"/>
    <property type="match status" value="1"/>
</dbReference>
<evidence type="ECO:0000259" key="1">
    <source>
        <dbReference type="PROSITE" id="PS50943"/>
    </source>
</evidence>
<dbReference type="SUPFAM" id="SSF47413">
    <property type="entry name" value="lambda repressor-like DNA-binding domains"/>
    <property type="match status" value="1"/>
</dbReference>
<reference evidence="2 3" key="1">
    <citation type="journal article" date="2015" name="Genome Announc.">
        <title>Expanding the biotechnology potential of lactobacilli through comparative genomics of 213 strains and associated genera.</title>
        <authorList>
            <person name="Sun Z."/>
            <person name="Harris H.M."/>
            <person name="McCann A."/>
            <person name="Guo C."/>
            <person name="Argimon S."/>
            <person name="Zhang W."/>
            <person name="Yang X."/>
            <person name="Jeffery I.B."/>
            <person name="Cooney J.C."/>
            <person name="Kagawa T.F."/>
            <person name="Liu W."/>
            <person name="Song Y."/>
            <person name="Salvetti E."/>
            <person name="Wrobel A."/>
            <person name="Rasinkangas P."/>
            <person name="Parkhill J."/>
            <person name="Rea M.C."/>
            <person name="O'Sullivan O."/>
            <person name="Ritari J."/>
            <person name="Douillard F.P."/>
            <person name="Paul Ross R."/>
            <person name="Yang R."/>
            <person name="Briner A.E."/>
            <person name="Felis G.E."/>
            <person name="de Vos W.M."/>
            <person name="Barrangou R."/>
            <person name="Klaenhammer T.R."/>
            <person name="Caufield P.W."/>
            <person name="Cui Y."/>
            <person name="Zhang H."/>
            <person name="O'Toole P.W."/>
        </authorList>
    </citation>
    <scope>NUCLEOTIDE SEQUENCE [LARGE SCALE GENOMIC DNA]</scope>
    <source>
        <strain evidence="2 3">DSM 20178</strain>
    </source>
</reference>
<dbReference type="Proteomes" id="UP000051984">
    <property type="component" value="Unassembled WGS sequence"/>
</dbReference>
<dbReference type="eggNOG" id="COG3620">
    <property type="taxonomic scope" value="Bacteria"/>
</dbReference>
<dbReference type="PROSITE" id="PS50943">
    <property type="entry name" value="HTH_CROC1"/>
    <property type="match status" value="1"/>
</dbReference>
<dbReference type="Pfam" id="PF13560">
    <property type="entry name" value="HTH_31"/>
    <property type="match status" value="1"/>
</dbReference>
<organism evidence="2 3">
    <name type="scientific">Lacticaseibacillus zeae DSM 20178 = KCTC 3804</name>
    <dbReference type="NCBI Taxonomy" id="1423816"/>
    <lineage>
        <taxon>Bacteria</taxon>
        <taxon>Bacillati</taxon>
        <taxon>Bacillota</taxon>
        <taxon>Bacilli</taxon>
        <taxon>Lactobacillales</taxon>
        <taxon>Lactobacillaceae</taxon>
        <taxon>Lacticaseibacillus</taxon>
    </lineage>
</organism>
<sequence>MDGTANPQFLFIKKGVSHSDMEEWTDAVRSRRKKLGLTQVQVARRLGVTSHHFSQIESGRTSPSASLQMEIDRLLKNWNDEPELTLMFDYMRVRFPTHDAKTVITKILGLTPEHLIFEEHGFYGYSAMYIFSNIQVMVAPVGSNLGTLVEMKGQGCREFEGILLSHGENWYDYFLRVDEAGGIFKRVDIAINDMVGLLNIPELVDKCLNNECISVMRSFQGLQSGKLVDLDEVGRGNTLYVGTMKSDVYFCIYEKAAEQAAKRGISIADTPIINRFEIRLKNERAIKAIENMLITRDAEKVAFGIITRYMRFVDEVPDKSRLKWPVNERWAYFLGKGRQPIRLTTDPQPFDLNKTKAWLQKQVMPTLKVIKEIDNYFGTTDLQLMIKDAELTDKHLKLIEQQTVGSEELGGDMFGQ</sequence>
<dbReference type="PATRIC" id="fig|1423816.3.peg.1888"/>
<dbReference type="Pfam" id="PF18106">
    <property type="entry name" value="Rol_Rep_N"/>
    <property type="match status" value="1"/>
</dbReference>
<accession>A0A0R1ENE9</accession>
<protein>
    <submittedName>
        <fullName evidence="2">Cro CI family transcriptional regulator</fullName>
    </submittedName>
</protein>
<dbReference type="Gene3D" id="1.10.260.40">
    <property type="entry name" value="lambda repressor-like DNA-binding domains"/>
    <property type="match status" value="1"/>
</dbReference>
<dbReference type="InterPro" id="IPR040819">
    <property type="entry name" value="Rol_Rep_N"/>
</dbReference>
<dbReference type="SMART" id="SM00530">
    <property type="entry name" value="HTH_XRE"/>
    <property type="match status" value="1"/>
</dbReference>